<protein>
    <submittedName>
        <fullName evidence="2">Uncharacterized protein</fullName>
    </submittedName>
</protein>
<proteinExistence type="predicted"/>
<keyword evidence="3" id="KW-1185">Reference proteome</keyword>
<evidence type="ECO:0000256" key="1">
    <source>
        <dbReference type="SAM" id="MobiDB-lite"/>
    </source>
</evidence>
<dbReference type="Proteomes" id="UP001266305">
    <property type="component" value="Unassembled WGS sequence"/>
</dbReference>
<comment type="caution">
    <text evidence="2">The sequence shown here is derived from an EMBL/GenBank/DDBJ whole genome shotgun (WGS) entry which is preliminary data.</text>
</comment>
<accession>A0ABQ9TVU7</accession>
<dbReference type="EMBL" id="JASSZA010000019">
    <property type="protein sequence ID" value="KAK2088731.1"/>
    <property type="molecule type" value="Genomic_DNA"/>
</dbReference>
<reference evidence="2 3" key="1">
    <citation type="submission" date="2023-05" db="EMBL/GenBank/DDBJ databases">
        <title>B98-5 Cell Line De Novo Hybrid Assembly: An Optical Mapping Approach.</title>
        <authorList>
            <person name="Kananen K."/>
            <person name="Auerbach J.A."/>
            <person name="Kautto E."/>
            <person name="Blachly J.S."/>
        </authorList>
    </citation>
    <scope>NUCLEOTIDE SEQUENCE [LARGE SCALE GENOMIC DNA]</scope>
    <source>
        <strain evidence="2">B95-8</strain>
        <tissue evidence="2">Cell line</tissue>
    </source>
</reference>
<feature type="compositionally biased region" description="Basic and acidic residues" evidence="1">
    <location>
        <begin position="45"/>
        <end position="62"/>
    </location>
</feature>
<organism evidence="2 3">
    <name type="scientific">Saguinus oedipus</name>
    <name type="common">Cotton-top tamarin</name>
    <name type="synonym">Oedipomidas oedipus</name>
    <dbReference type="NCBI Taxonomy" id="9490"/>
    <lineage>
        <taxon>Eukaryota</taxon>
        <taxon>Metazoa</taxon>
        <taxon>Chordata</taxon>
        <taxon>Craniata</taxon>
        <taxon>Vertebrata</taxon>
        <taxon>Euteleostomi</taxon>
        <taxon>Mammalia</taxon>
        <taxon>Eutheria</taxon>
        <taxon>Euarchontoglires</taxon>
        <taxon>Primates</taxon>
        <taxon>Haplorrhini</taxon>
        <taxon>Platyrrhini</taxon>
        <taxon>Cebidae</taxon>
        <taxon>Callitrichinae</taxon>
        <taxon>Saguinus</taxon>
    </lineage>
</organism>
<feature type="region of interest" description="Disordered" evidence="1">
    <location>
        <begin position="20"/>
        <end position="62"/>
    </location>
</feature>
<evidence type="ECO:0000313" key="3">
    <source>
        <dbReference type="Proteomes" id="UP001266305"/>
    </source>
</evidence>
<gene>
    <name evidence="2" type="ORF">P7K49_034638</name>
</gene>
<evidence type="ECO:0000313" key="2">
    <source>
        <dbReference type="EMBL" id="KAK2088731.1"/>
    </source>
</evidence>
<name>A0ABQ9TVU7_SAGOE</name>
<sequence length="62" mass="6764">MRPENWVRCVGQDKALGQPLGTRRDGVVTSRVGEGGASKAPLGCVREEGKRNLESRGRLEDK</sequence>